<organism evidence="1 2">
    <name type="scientific">Hibiscus sabdariffa</name>
    <name type="common">roselle</name>
    <dbReference type="NCBI Taxonomy" id="183260"/>
    <lineage>
        <taxon>Eukaryota</taxon>
        <taxon>Viridiplantae</taxon>
        <taxon>Streptophyta</taxon>
        <taxon>Embryophyta</taxon>
        <taxon>Tracheophyta</taxon>
        <taxon>Spermatophyta</taxon>
        <taxon>Magnoliopsida</taxon>
        <taxon>eudicotyledons</taxon>
        <taxon>Gunneridae</taxon>
        <taxon>Pentapetalae</taxon>
        <taxon>rosids</taxon>
        <taxon>malvids</taxon>
        <taxon>Malvales</taxon>
        <taxon>Malvaceae</taxon>
        <taxon>Malvoideae</taxon>
        <taxon>Hibiscus</taxon>
    </lineage>
</organism>
<dbReference type="Proteomes" id="UP001396334">
    <property type="component" value="Unassembled WGS sequence"/>
</dbReference>
<gene>
    <name evidence="1" type="ORF">V6N11_062615</name>
</gene>
<protein>
    <submittedName>
        <fullName evidence="1">Uncharacterized protein</fullName>
    </submittedName>
</protein>
<dbReference type="EMBL" id="JBBPBN010000052">
    <property type="protein sequence ID" value="KAK8991610.1"/>
    <property type="molecule type" value="Genomic_DNA"/>
</dbReference>
<evidence type="ECO:0000313" key="2">
    <source>
        <dbReference type="Proteomes" id="UP001396334"/>
    </source>
</evidence>
<sequence>MGPELSDSDEDESSMKKGQLDDSYYVDTNIITIAAAFTDETIRTADELSKMMAFSYYGAAKLPCLDCTGDRQERIPKVVTKS</sequence>
<proteinExistence type="predicted"/>
<reference evidence="1 2" key="1">
    <citation type="journal article" date="2024" name="G3 (Bethesda)">
        <title>Genome assembly of Hibiscus sabdariffa L. provides insights into metabolisms of medicinal natural products.</title>
        <authorList>
            <person name="Kim T."/>
        </authorList>
    </citation>
    <scope>NUCLEOTIDE SEQUENCE [LARGE SCALE GENOMIC DNA]</scope>
    <source>
        <strain evidence="1">TK-2024</strain>
        <tissue evidence="1">Old leaves</tissue>
    </source>
</reference>
<evidence type="ECO:0000313" key="1">
    <source>
        <dbReference type="EMBL" id="KAK8991610.1"/>
    </source>
</evidence>
<name>A0ABR2PT53_9ROSI</name>
<keyword evidence="2" id="KW-1185">Reference proteome</keyword>
<accession>A0ABR2PT53</accession>
<comment type="caution">
    <text evidence="1">The sequence shown here is derived from an EMBL/GenBank/DDBJ whole genome shotgun (WGS) entry which is preliminary data.</text>
</comment>